<dbReference type="Proteomes" id="UP001220610">
    <property type="component" value="Chromosome"/>
</dbReference>
<gene>
    <name evidence="1" type="ORF">P0Y53_13290</name>
</gene>
<dbReference type="InterPro" id="IPR024524">
    <property type="entry name" value="DUF3800"/>
</dbReference>
<dbReference type="EMBL" id="CP119311">
    <property type="protein sequence ID" value="WEK33459.1"/>
    <property type="molecule type" value="Genomic_DNA"/>
</dbReference>
<evidence type="ECO:0000313" key="2">
    <source>
        <dbReference type="Proteomes" id="UP001220610"/>
    </source>
</evidence>
<proteinExistence type="predicted"/>
<dbReference type="AlphaFoldDB" id="A0AAJ5WLT6"/>
<dbReference type="Pfam" id="PF12686">
    <property type="entry name" value="DUF3800"/>
    <property type="match status" value="1"/>
</dbReference>
<evidence type="ECO:0000313" key="1">
    <source>
        <dbReference type="EMBL" id="WEK33459.1"/>
    </source>
</evidence>
<organism evidence="1 2">
    <name type="scientific">Candidatus Pseudobacter hemicellulosilyticus</name>
    <dbReference type="NCBI Taxonomy" id="3121375"/>
    <lineage>
        <taxon>Bacteria</taxon>
        <taxon>Pseudomonadati</taxon>
        <taxon>Bacteroidota</taxon>
        <taxon>Chitinophagia</taxon>
        <taxon>Chitinophagales</taxon>
        <taxon>Chitinophagaceae</taxon>
        <taxon>Pseudobacter</taxon>
    </lineage>
</organism>
<reference evidence="1" key="1">
    <citation type="submission" date="2023-03" db="EMBL/GenBank/DDBJ databases">
        <title>Andean soil-derived lignocellulolytic bacterial consortium as a source of novel taxa and putative plastic-active enzymes.</title>
        <authorList>
            <person name="Diaz-Garcia L."/>
            <person name="Chuvochina M."/>
            <person name="Feuerriegel G."/>
            <person name="Bunk B."/>
            <person name="Sproer C."/>
            <person name="Streit W.R."/>
            <person name="Rodriguez L.M."/>
            <person name="Overmann J."/>
            <person name="Jimenez D.J."/>
        </authorList>
    </citation>
    <scope>NUCLEOTIDE SEQUENCE</scope>
    <source>
        <strain evidence="1">MAG 7</strain>
    </source>
</reference>
<protein>
    <submittedName>
        <fullName evidence="1">DUF3800 domain-containing protein</fullName>
    </submittedName>
</protein>
<accession>A0AAJ5WLT6</accession>
<sequence>MNLLYVDESGAVNDPKQQFFVLAGISFFERQCFWIGNELDKIAERYNPADPNSVELHGGPIFHGKGFWRRFRREERLPAITDALSVLTKSHKSNRIFACIVQKSQVSPKDAVTLAFEQLASRFDYFLSRLYKQGDKQRGLIIFDKSTYETTIQNLATDFRTIGHTWGVLKNLSEVPLFIDSRASRLIQLADLVAYSIFRRYEHQDDQFFSIIKDRFDEDGGIVHGLCERVTDNKLEKQLSNSKLEGLKFLETAKLLFQKQTQN</sequence>
<name>A0AAJ5WLT6_9BACT</name>